<evidence type="ECO:0000256" key="1">
    <source>
        <dbReference type="ARBA" id="ARBA00022553"/>
    </source>
</evidence>
<dbReference type="CDD" id="cd00383">
    <property type="entry name" value="trans_reg_C"/>
    <property type="match status" value="1"/>
</dbReference>
<reference evidence="10 11" key="1">
    <citation type="submission" date="2018-05" db="EMBL/GenBank/DDBJ databases">
        <title>Draft genome sequences of Dehalococcoides mccartyi strains RC and KS.</title>
        <authorList>
            <person name="Higgins S.A."/>
            <person name="Padilla-Crespo E."/>
            <person name="Loeffler F.E."/>
        </authorList>
    </citation>
    <scope>NUCLEOTIDE SEQUENCE [LARGE SCALE GENOMIC DNA]</scope>
    <source>
        <strain evidence="10 11">KS</strain>
    </source>
</reference>
<evidence type="ECO:0000313" key="10">
    <source>
        <dbReference type="EMBL" id="RAL70097.1"/>
    </source>
</evidence>
<keyword evidence="3" id="KW-0805">Transcription regulation</keyword>
<dbReference type="GO" id="GO:0005829">
    <property type="term" value="C:cytosol"/>
    <property type="evidence" value="ECO:0007669"/>
    <property type="project" value="TreeGrafter"/>
</dbReference>
<dbReference type="PROSITE" id="PS50110">
    <property type="entry name" value="RESPONSE_REGULATORY"/>
    <property type="match status" value="1"/>
</dbReference>
<dbReference type="GO" id="GO:0000156">
    <property type="term" value="F:phosphorelay response regulator activity"/>
    <property type="evidence" value="ECO:0007669"/>
    <property type="project" value="TreeGrafter"/>
</dbReference>
<feature type="domain" description="OmpR/PhoB-type" evidence="9">
    <location>
        <begin position="142"/>
        <end position="241"/>
    </location>
</feature>
<dbReference type="GO" id="GO:0000976">
    <property type="term" value="F:transcription cis-regulatory region binding"/>
    <property type="evidence" value="ECO:0007669"/>
    <property type="project" value="TreeGrafter"/>
</dbReference>
<dbReference type="EMBL" id="QGLD01000016">
    <property type="protein sequence ID" value="RAL70097.1"/>
    <property type="molecule type" value="Genomic_DNA"/>
</dbReference>
<comment type="caution">
    <text evidence="10">The sequence shown here is derived from an EMBL/GenBank/DDBJ whole genome shotgun (WGS) entry which is preliminary data.</text>
</comment>
<evidence type="ECO:0000259" key="8">
    <source>
        <dbReference type="PROSITE" id="PS50110"/>
    </source>
</evidence>
<keyword evidence="1 6" id="KW-0597">Phosphoprotein</keyword>
<evidence type="ECO:0000256" key="7">
    <source>
        <dbReference type="PROSITE-ProRule" id="PRU01091"/>
    </source>
</evidence>
<dbReference type="Pfam" id="PF00486">
    <property type="entry name" value="Trans_reg_C"/>
    <property type="match status" value="1"/>
</dbReference>
<dbReference type="Gene3D" id="1.10.10.10">
    <property type="entry name" value="Winged helix-like DNA-binding domain superfamily/Winged helix DNA-binding domain"/>
    <property type="match status" value="1"/>
</dbReference>
<sequence length="242" mass="27521">MGQQIFGYPAGLQSRLRKYMNKILIIEDDLKTADAFSSIFRLTWPDAEIMVTSNGEQGIQKIEDRQPEIVILDIGLPDISGFDVIREVRRFTDVPIIVITARTDELDVVKALELGANDFISKPPRKMELIARIKALIRKKTIDDFSFGNISFDKTQRTINIKDKKISLSVYESLLFEKLILAAPNTATYAQLTECLWGEDNEENIKKLKVHIQYLRAKIEKAANTSSIIVNRSGLGYFLRNP</sequence>
<dbReference type="Pfam" id="PF00072">
    <property type="entry name" value="Response_reg"/>
    <property type="match status" value="1"/>
</dbReference>
<dbReference type="GO" id="GO:0032993">
    <property type="term" value="C:protein-DNA complex"/>
    <property type="evidence" value="ECO:0007669"/>
    <property type="project" value="TreeGrafter"/>
</dbReference>
<dbReference type="GO" id="GO:0006355">
    <property type="term" value="P:regulation of DNA-templated transcription"/>
    <property type="evidence" value="ECO:0007669"/>
    <property type="project" value="InterPro"/>
</dbReference>
<dbReference type="PANTHER" id="PTHR48111">
    <property type="entry name" value="REGULATOR OF RPOS"/>
    <property type="match status" value="1"/>
</dbReference>
<dbReference type="Gene3D" id="3.40.50.2300">
    <property type="match status" value="1"/>
</dbReference>
<dbReference type="AlphaFoldDB" id="A0A328ENJ2"/>
<accession>A0A328ENJ2</accession>
<evidence type="ECO:0000256" key="6">
    <source>
        <dbReference type="PROSITE-ProRule" id="PRU00169"/>
    </source>
</evidence>
<feature type="domain" description="Response regulatory" evidence="8">
    <location>
        <begin position="22"/>
        <end position="137"/>
    </location>
</feature>
<evidence type="ECO:0000259" key="9">
    <source>
        <dbReference type="PROSITE" id="PS51755"/>
    </source>
</evidence>
<feature type="modified residue" description="4-aspartylphosphate" evidence="6">
    <location>
        <position position="73"/>
    </location>
</feature>
<keyword evidence="5" id="KW-0804">Transcription</keyword>
<evidence type="ECO:0000256" key="3">
    <source>
        <dbReference type="ARBA" id="ARBA00023015"/>
    </source>
</evidence>
<evidence type="ECO:0000313" key="11">
    <source>
        <dbReference type="Proteomes" id="UP000248786"/>
    </source>
</evidence>
<dbReference type="InterPro" id="IPR001867">
    <property type="entry name" value="OmpR/PhoB-type_DNA-bd"/>
</dbReference>
<dbReference type="InterPro" id="IPR001789">
    <property type="entry name" value="Sig_transdc_resp-reg_receiver"/>
</dbReference>
<organism evidence="10 11">
    <name type="scientific">Dehalococcoides mccartyi</name>
    <dbReference type="NCBI Taxonomy" id="61435"/>
    <lineage>
        <taxon>Bacteria</taxon>
        <taxon>Bacillati</taxon>
        <taxon>Chloroflexota</taxon>
        <taxon>Dehalococcoidia</taxon>
        <taxon>Dehalococcoidales</taxon>
        <taxon>Dehalococcoidaceae</taxon>
        <taxon>Dehalococcoides</taxon>
    </lineage>
</organism>
<dbReference type="PROSITE" id="PS51755">
    <property type="entry name" value="OMPR_PHOB"/>
    <property type="match status" value="1"/>
</dbReference>
<keyword evidence="4 7" id="KW-0238">DNA-binding</keyword>
<proteinExistence type="predicted"/>
<dbReference type="SMART" id="SM00448">
    <property type="entry name" value="REC"/>
    <property type="match status" value="1"/>
</dbReference>
<dbReference type="InterPro" id="IPR036388">
    <property type="entry name" value="WH-like_DNA-bd_sf"/>
</dbReference>
<dbReference type="SMART" id="SM00862">
    <property type="entry name" value="Trans_reg_C"/>
    <property type="match status" value="1"/>
</dbReference>
<protein>
    <submittedName>
        <fullName evidence="10">DNA-binding response regulator</fullName>
    </submittedName>
</protein>
<name>A0A328ENJ2_9CHLR</name>
<dbReference type="SUPFAM" id="SSF52172">
    <property type="entry name" value="CheY-like"/>
    <property type="match status" value="1"/>
</dbReference>
<evidence type="ECO:0000256" key="2">
    <source>
        <dbReference type="ARBA" id="ARBA00023012"/>
    </source>
</evidence>
<dbReference type="SUPFAM" id="SSF46894">
    <property type="entry name" value="C-terminal effector domain of the bipartite response regulators"/>
    <property type="match status" value="1"/>
</dbReference>
<evidence type="ECO:0000256" key="5">
    <source>
        <dbReference type="ARBA" id="ARBA00023163"/>
    </source>
</evidence>
<dbReference type="PANTHER" id="PTHR48111:SF1">
    <property type="entry name" value="TWO-COMPONENT RESPONSE REGULATOR ORR33"/>
    <property type="match status" value="1"/>
</dbReference>
<dbReference type="Proteomes" id="UP000248786">
    <property type="component" value="Unassembled WGS sequence"/>
</dbReference>
<dbReference type="InterPro" id="IPR039420">
    <property type="entry name" value="WalR-like"/>
</dbReference>
<keyword evidence="2" id="KW-0902">Two-component regulatory system</keyword>
<dbReference type="InterPro" id="IPR016032">
    <property type="entry name" value="Sig_transdc_resp-reg_C-effctor"/>
</dbReference>
<dbReference type="InterPro" id="IPR011006">
    <property type="entry name" value="CheY-like_superfamily"/>
</dbReference>
<gene>
    <name evidence="10" type="ORF">C1G86_1421</name>
</gene>
<evidence type="ECO:0000256" key="4">
    <source>
        <dbReference type="ARBA" id="ARBA00023125"/>
    </source>
</evidence>
<feature type="DNA-binding region" description="OmpR/PhoB-type" evidence="7">
    <location>
        <begin position="142"/>
        <end position="241"/>
    </location>
</feature>